<keyword evidence="2" id="KW-0812">Transmembrane</keyword>
<evidence type="ECO:0000313" key="4">
    <source>
        <dbReference type="Proteomes" id="UP000190961"/>
    </source>
</evidence>
<evidence type="ECO:0000256" key="1">
    <source>
        <dbReference type="SAM" id="Coils"/>
    </source>
</evidence>
<dbReference type="OrthoDB" id="848185at2"/>
<feature type="coiled-coil region" evidence="1">
    <location>
        <begin position="64"/>
        <end position="168"/>
    </location>
</feature>
<proteinExistence type="predicted"/>
<reference evidence="3 4" key="1">
    <citation type="submission" date="2017-02" db="EMBL/GenBank/DDBJ databases">
        <authorList>
            <person name="Peterson S.W."/>
        </authorList>
    </citation>
    <scope>NUCLEOTIDE SEQUENCE [LARGE SCALE GENOMIC DNA]</scope>
    <source>
        <strain evidence="3 4">DSM 25262</strain>
    </source>
</reference>
<gene>
    <name evidence="3" type="ORF">SAMN05660236_1549</name>
</gene>
<dbReference type="RefSeq" id="WP_079686079.1">
    <property type="nucleotide sequence ID" value="NZ_FUZU01000001.1"/>
</dbReference>
<protein>
    <submittedName>
        <fullName evidence="3">Cell division protein ZapB</fullName>
    </submittedName>
</protein>
<keyword evidence="1" id="KW-0175">Coiled coil</keyword>
<sequence>MSETTSTQPVQPAPKKSHKSTIIIALMAVIIVIQGIKIFVLDPREEQRLIAEKTSTQQELDATVQRMTEIKAELDAKIAEVQKLGGDVSDLEKAKVELEAELKRQKRATGKEIKALKDRVEGYELLLKNKDEEIEKLKTVNKELLSENRNLKTEKNQLGDSINQLSQSKEELATKVAIASTLKAENLRIVAVNDRGKERESPFKNRQLGKLKVEFNIAENNVAPIEGKKIMIRIIDENGQVIFDVARGSGTFIYNGKEEFYTASQEILFDNTKQKLSYLYEKGSDYTSGSYTLEIYCDDYKMGTGQFVVK</sequence>
<feature type="transmembrane region" description="Helical" evidence="2">
    <location>
        <begin position="20"/>
        <end position="40"/>
    </location>
</feature>
<dbReference type="STRING" id="688867.SAMN05660236_1549"/>
<dbReference type="Proteomes" id="UP000190961">
    <property type="component" value="Unassembled WGS sequence"/>
</dbReference>
<keyword evidence="4" id="KW-1185">Reference proteome</keyword>
<dbReference type="EMBL" id="FUZU01000001">
    <property type="protein sequence ID" value="SKC55654.1"/>
    <property type="molecule type" value="Genomic_DNA"/>
</dbReference>
<dbReference type="AlphaFoldDB" id="A0A1T5JWD8"/>
<name>A0A1T5JWD8_9BACT</name>
<organism evidence="3 4">
    <name type="scientific">Ohtaekwangia koreensis</name>
    <dbReference type="NCBI Taxonomy" id="688867"/>
    <lineage>
        <taxon>Bacteria</taxon>
        <taxon>Pseudomonadati</taxon>
        <taxon>Bacteroidota</taxon>
        <taxon>Cytophagia</taxon>
        <taxon>Cytophagales</taxon>
        <taxon>Fulvivirgaceae</taxon>
        <taxon>Ohtaekwangia</taxon>
    </lineage>
</organism>
<evidence type="ECO:0000313" key="3">
    <source>
        <dbReference type="EMBL" id="SKC55654.1"/>
    </source>
</evidence>
<accession>A0A1T5JWD8</accession>
<keyword evidence="2" id="KW-1133">Transmembrane helix</keyword>
<dbReference type="GO" id="GO:0051301">
    <property type="term" value="P:cell division"/>
    <property type="evidence" value="ECO:0007669"/>
    <property type="project" value="UniProtKB-KW"/>
</dbReference>
<keyword evidence="3" id="KW-0131">Cell cycle</keyword>
<keyword evidence="2" id="KW-0472">Membrane</keyword>
<evidence type="ECO:0000256" key="2">
    <source>
        <dbReference type="SAM" id="Phobius"/>
    </source>
</evidence>
<keyword evidence="3" id="KW-0132">Cell division</keyword>